<feature type="domain" description="Protein FecR C-terminal" evidence="3">
    <location>
        <begin position="320"/>
        <end position="388"/>
    </location>
</feature>
<dbReference type="FunFam" id="2.60.120.1440:FF:000001">
    <property type="entry name" value="Putative anti-sigma factor"/>
    <property type="match status" value="1"/>
</dbReference>
<dbReference type="AlphaFoldDB" id="A0A7G1HXJ1"/>
<evidence type="ECO:0000313" key="5">
    <source>
        <dbReference type="Proteomes" id="UP000594042"/>
    </source>
</evidence>
<reference evidence="5" key="1">
    <citation type="submission" date="2020-07" db="EMBL/GenBank/DDBJ databases">
        <title>Complete genome sequencing of Coprobacter sp. strain 2CBH44.</title>
        <authorList>
            <person name="Sakamoto M."/>
            <person name="Murakami T."/>
            <person name="Mori H."/>
        </authorList>
    </citation>
    <scope>NUCLEOTIDE SEQUENCE [LARGE SCALE GENOMIC DNA]</scope>
    <source>
        <strain evidence="5">2CBH44</strain>
    </source>
</reference>
<proteinExistence type="predicted"/>
<dbReference type="KEGG" id="copr:Cop2CBH44_27880"/>
<keyword evidence="1" id="KW-1133">Transmembrane helix</keyword>
<keyword evidence="5" id="KW-1185">Reference proteome</keyword>
<dbReference type="Pfam" id="PF04773">
    <property type="entry name" value="FecR"/>
    <property type="match status" value="1"/>
</dbReference>
<organism evidence="4 5">
    <name type="scientific">Coprobacter secundus subsp. similis</name>
    <dbReference type="NCBI Taxonomy" id="2751153"/>
    <lineage>
        <taxon>Bacteria</taxon>
        <taxon>Pseudomonadati</taxon>
        <taxon>Bacteroidota</taxon>
        <taxon>Bacteroidia</taxon>
        <taxon>Bacteroidales</taxon>
        <taxon>Barnesiellaceae</taxon>
        <taxon>Coprobacter</taxon>
    </lineage>
</organism>
<keyword evidence="1" id="KW-0472">Membrane</keyword>
<dbReference type="InterPro" id="IPR006860">
    <property type="entry name" value="FecR"/>
</dbReference>
<evidence type="ECO:0000313" key="4">
    <source>
        <dbReference type="EMBL" id="BCI64435.1"/>
    </source>
</evidence>
<accession>A0A7G1HXJ1</accession>
<feature type="domain" description="FecR protein" evidence="2">
    <location>
        <begin position="182"/>
        <end position="275"/>
    </location>
</feature>
<dbReference type="GO" id="GO:0016989">
    <property type="term" value="F:sigma factor antagonist activity"/>
    <property type="evidence" value="ECO:0007669"/>
    <property type="project" value="TreeGrafter"/>
</dbReference>
<evidence type="ECO:0000259" key="2">
    <source>
        <dbReference type="Pfam" id="PF04773"/>
    </source>
</evidence>
<keyword evidence="1" id="KW-0812">Transmembrane</keyword>
<name>A0A7G1HXJ1_9BACT</name>
<dbReference type="InterPro" id="IPR032508">
    <property type="entry name" value="FecR_C"/>
</dbReference>
<dbReference type="Proteomes" id="UP000594042">
    <property type="component" value="Chromosome"/>
</dbReference>
<evidence type="ECO:0000259" key="3">
    <source>
        <dbReference type="Pfam" id="PF16344"/>
    </source>
</evidence>
<dbReference type="PANTHER" id="PTHR30273:SF2">
    <property type="entry name" value="PROTEIN FECR"/>
    <property type="match status" value="1"/>
</dbReference>
<dbReference type="RefSeq" id="WP_200755054.1">
    <property type="nucleotide sequence ID" value="NZ_AP023322.1"/>
</dbReference>
<protein>
    <submittedName>
        <fullName evidence="4">Iron dicitrate transporter FecR</fullName>
    </submittedName>
</protein>
<feature type="transmembrane region" description="Helical" evidence="1">
    <location>
        <begin position="86"/>
        <end position="106"/>
    </location>
</feature>
<dbReference type="PANTHER" id="PTHR30273">
    <property type="entry name" value="PERIPLASMIC SIGNAL SENSOR AND SIGMA FACTOR ACTIVATOR FECR-RELATED"/>
    <property type="match status" value="1"/>
</dbReference>
<dbReference type="Pfam" id="PF16344">
    <property type="entry name" value="FecR_C"/>
    <property type="match status" value="1"/>
</dbReference>
<dbReference type="Gene3D" id="2.60.120.1440">
    <property type="match status" value="1"/>
</dbReference>
<dbReference type="Gene3D" id="3.55.50.30">
    <property type="match status" value="1"/>
</dbReference>
<sequence length="392" mass="45420">MRKIDWEIIAKDIDNQTSISEKKKLKKWLDASEQHYKYYNKVKQNYFKQLSFDKKSNDIDFLKLKKRLVSHSLNTQPYRTSRFRNFVIYSSVACIVAGLLCGIFQWTSNHKRDDIQIFKEISEHHLPGTNKATLFIDNHEYIALGQNSVLLDLRGVKITNSAQGDLTYQKTEKSSPILNKLVVPRGGEYKVILSDSSTVWLNSESTLEYPSIFEGNTRRVTLIGEGYFKISKNEKKPFIIETADTEIEVLGTEFNVSAYPDNSYTTTTLVEGSVKIEYKAIDSQDILKPGMQSYYNIKENSSQISYVNTEFNTSWKNKIFSFNDTPLEDLLKIVSRWYNFKYTIKDPSLLSYHFSGELSRKKNLDYLFRVLEEVGIPMEISYKNGTVTLDKK</sequence>
<gene>
    <name evidence="4" type="ORF">Cop2CBH44_27880</name>
</gene>
<dbReference type="InterPro" id="IPR012373">
    <property type="entry name" value="Ferrdict_sens_TM"/>
</dbReference>
<evidence type="ECO:0000256" key="1">
    <source>
        <dbReference type="SAM" id="Phobius"/>
    </source>
</evidence>
<dbReference type="EMBL" id="AP023322">
    <property type="protein sequence ID" value="BCI64435.1"/>
    <property type="molecule type" value="Genomic_DNA"/>
</dbReference>